<keyword evidence="2" id="KW-0732">Signal</keyword>
<evidence type="ECO:0000313" key="5">
    <source>
        <dbReference type="Proteomes" id="UP000242715"/>
    </source>
</evidence>
<sequence length="348" mass="38086">MSLLSYFLPLLFLLLNFPSFSISATCPLNITILRHIGDGTLRPIDSGKQCHYITQAINLVQSDYLHRTGFFVPPLNTAESCWKSFQSFIDEFQPNFDIRRSCGFQTSWISQGCMNITTKSQFENQVSLPQLQSLQLNCNVSLDNNAPCALCTSKRSEALSSLTGATPGTIADCRSYTAIYSASLSVEFGPTNTGTAKCLFGLDFTSDSSGSNNGMPEPGTPEILEKYVLVAVLCSHPQLYARPTMDQVVKMLETDDEAVPSVERPIPFIAGRLDIEKSASNNSGQLCSPTGYQAYTMQLQSRRTSTCNEEEGNSKRPSNCKEDEGNSKSPSNCKEKEGNSECGSVSKD</sequence>
<feature type="region of interest" description="Disordered" evidence="1">
    <location>
        <begin position="303"/>
        <end position="348"/>
    </location>
</feature>
<keyword evidence="5" id="KW-1185">Reference proteome</keyword>
<reference evidence="5" key="1">
    <citation type="journal article" date="2017" name="Front. Plant Sci.">
        <title>Climate Clever Clovers: New Paradigm to Reduce the Environmental Footprint of Ruminants by Breeding Low Methanogenic Forages Utilizing Haplotype Variation.</title>
        <authorList>
            <person name="Kaur P."/>
            <person name="Appels R."/>
            <person name="Bayer P.E."/>
            <person name="Keeble-Gagnere G."/>
            <person name="Wang J."/>
            <person name="Hirakawa H."/>
            <person name="Shirasawa K."/>
            <person name="Vercoe P."/>
            <person name="Stefanova K."/>
            <person name="Durmic Z."/>
            <person name="Nichols P."/>
            <person name="Revell C."/>
            <person name="Isobe S.N."/>
            <person name="Edwards D."/>
            <person name="Erskine W."/>
        </authorList>
    </citation>
    <scope>NUCLEOTIDE SEQUENCE [LARGE SCALE GENOMIC DNA]</scope>
    <source>
        <strain evidence="5">cv. Daliak</strain>
    </source>
</reference>
<evidence type="ECO:0000256" key="1">
    <source>
        <dbReference type="SAM" id="MobiDB-lite"/>
    </source>
</evidence>
<dbReference type="EMBL" id="DF973459">
    <property type="protein sequence ID" value="GAU31559.1"/>
    <property type="molecule type" value="Genomic_DNA"/>
</dbReference>
<feature type="chain" id="PRO_5016350822" description="SPARK domain-containing protein" evidence="2">
    <location>
        <begin position="24"/>
        <end position="348"/>
    </location>
</feature>
<name>A0A2Z6NIN9_TRISU</name>
<dbReference type="Proteomes" id="UP000242715">
    <property type="component" value="Unassembled WGS sequence"/>
</dbReference>
<protein>
    <recommendedName>
        <fullName evidence="3">SPARK domain-containing protein</fullName>
    </recommendedName>
</protein>
<organism evidence="4 5">
    <name type="scientific">Trifolium subterraneum</name>
    <name type="common">Subterranean clover</name>
    <dbReference type="NCBI Taxonomy" id="3900"/>
    <lineage>
        <taxon>Eukaryota</taxon>
        <taxon>Viridiplantae</taxon>
        <taxon>Streptophyta</taxon>
        <taxon>Embryophyta</taxon>
        <taxon>Tracheophyta</taxon>
        <taxon>Spermatophyta</taxon>
        <taxon>Magnoliopsida</taxon>
        <taxon>eudicotyledons</taxon>
        <taxon>Gunneridae</taxon>
        <taxon>Pentapetalae</taxon>
        <taxon>rosids</taxon>
        <taxon>fabids</taxon>
        <taxon>Fabales</taxon>
        <taxon>Fabaceae</taxon>
        <taxon>Papilionoideae</taxon>
        <taxon>50 kb inversion clade</taxon>
        <taxon>NPAAA clade</taxon>
        <taxon>Hologalegina</taxon>
        <taxon>IRL clade</taxon>
        <taxon>Trifolieae</taxon>
        <taxon>Trifolium</taxon>
    </lineage>
</organism>
<accession>A0A2Z6NIN9</accession>
<gene>
    <name evidence="4" type="ORF">TSUD_333350</name>
</gene>
<dbReference type="InterPro" id="IPR043891">
    <property type="entry name" value="SPARK"/>
</dbReference>
<evidence type="ECO:0000313" key="4">
    <source>
        <dbReference type="EMBL" id="GAU31559.1"/>
    </source>
</evidence>
<proteinExistence type="predicted"/>
<dbReference type="AlphaFoldDB" id="A0A2Z6NIN9"/>
<evidence type="ECO:0000256" key="2">
    <source>
        <dbReference type="SAM" id="SignalP"/>
    </source>
</evidence>
<dbReference type="OrthoDB" id="780646at2759"/>
<dbReference type="Pfam" id="PF19160">
    <property type="entry name" value="SPARK"/>
    <property type="match status" value="1"/>
</dbReference>
<feature type="domain" description="SPARK" evidence="3">
    <location>
        <begin position="23"/>
        <end position="165"/>
    </location>
</feature>
<feature type="signal peptide" evidence="2">
    <location>
        <begin position="1"/>
        <end position="23"/>
    </location>
</feature>
<evidence type="ECO:0000259" key="3">
    <source>
        <dbReference type="Pfam" id="PF19160"/>
    </source>
</evidence>